<dbReference type="SMART" id="SM00472">
    <property type="entry name" value="MIR"/>
    <property type="match status" value="3"/>
</dbReference>
<keyword evidence="11 14" id="KW-0472">Membrane</keyword>
<dbReference type="PANTHER" id="PTHR10050">
    <property type="entry name" value="DOLICHYL-PHOSPHATE-MANNOSE--PROTEIN MANNOSYLTRANSFERASE"/>
    <property type="match status" value="1"/>
</dbReference>
<feature type="transmembrane region" description="Helical" evidence="14">
    <location>
        <begin position="252"/>
        <end position="282"/>
    </location>
</feature>
<feature type="region of interest" description="Disordered" evidence="15">
    <location>
        <begin position="419"/>
        <end position="495"/>
    </location>
</feature>
<feature type="transmembrane region" description="Helical" evidence="14">
    <location>
        <begin position="797"/>
        <end position="814"/>
    </location>
</feature>
<keyword evidence="10 14" id="KW-1133">Transmembrane helix</keyword>
<feature type="domain" description="MIR" evidence="16">
    <location>
        <begin position="591"/>
        <end position="648"/>
    </location>
</feature>
<feature type="transmembrane region" description="Helical" evidence="14">
    <location>
        <begin position="302"/>
        <end position="326"/>
    </location>
</feature>
<feature type="transmembrane region" description="Helical" evidence="14">
    <location>
        <begin position="767"/>
        <end position="785"/>
    </location>
</feature>
<evidence type="ECO:0000256" key="10">
    <source>
        <dbReference type="ARBA" id="ARBA00022989"/>
    </source>
</evidence>
<gene>
    <name evidence="17" type="ORF">CONCODRAFT_80390</name>
</gene>
<feature type="transmembrane region" description="Helical" evidence="14">
    <location>
        <begin position="224"/>
        <end position="240"/>
    </location>
</feature>
<comment type="catalytic activity">
    <reaction evidence="13 14">
        <text>a di-trans,poly-cis-dolichyl beta-D-mannosyl phosphate + L-seryl-[protein] = 3-O-(alpha-D-mannosyl)-L-seryl-[protein] + a di-trans,poly-cis-dolichyl phosphate + H(+)</text>
        <dbReference type="Rhea" id="RHEA:17377"/>
        <dbReference type="Rhea" id="RHEA-COMP:9863"/>
        <dbReference type="Rhea" id="RHEA-COMP:13546"/>
        <dbReference type="Rhea" id="RHEA-COMP:19498"/>
        <dbReference type="Rhea" id="RHEA-COMP:19501"/>
        <dbReference type="ChEBI" id="CHEBI:15378"/>
        <dbReference type="ChEBI" id="CHEBI:29999"/>
        <dbReference type="ChEBI" id="CHEBI:57683"/>
        <dbReference type="ChEBI" id="CHEBI:58211"/>
        <dbReference type="ChEBI" id="CHEBI:137321"/>
        <dbReference type="EC" id="2.4.1.109"/>
    </reaction>
</comment>
<feature type="compositionally biased region" description="Acidic residues" evidence="15">
    <location>
        <begin position="483"/>
        <end position="493"/>
    </location>
</feature>
<dbReference type="AlphaFoldDB" id="A0A137NW05"/>
<dbReference type="OrthoDB" id="292747at2759"/>
<keyword evidence="7 14" id="KW-0812">Transmembrane</keyword>
<evidence type="ECO:0000256" key="7">
    <source>
        <dbReference type="ARBA" id="ARBA00022692"/>
    </source>
</evidence>
<evidence type="ECO:0000256" key="9">
    <source>
        <dbReference type="ARBA" id="ARBA00022824"/>
    </source>
</evidence>
<feature type="transmembrane region" description="Helical" evidence="14">
    <location>
        <begin position="820"/>
        <end position="839"/>
    </location>
</feature>
<dbReference type="Pfam" id="PF02815">
    <property type="entry name" value="MIR"/>
    <property type="match status" value="1"/>
</dbReference>
<evidence type="ECO:0000256" key="1">
    <source>
        <dbReference type="ARBA" id="ARBA00004477"/>
    </source>
</evidence>
<comment type="similarity">
    <text evidence="3 14">Belongs to the glycosyltransferase 39 family.</text>
</comment>
<dbReference type="InterPro" id="IPR027005">
    <property type="entry name" value="PMT-like"/>
</dbReference>
<dbReference type="OMA" id="MCGWDDN"/>
<dbReference type="EMBL" id="KQ964689">
    <property type="protein sequence ID" value="KXN66794.1"/>
    <property type="molecule type" value="Genomic_DNA"/>
</dbReference>
<evidence type="ECO:0000256" key="2">
    <source>
        <dbReference type="ARBA" id="ARBA00004922"/>
    </source>
</evidence>
<sequence length="868" mass="99767">MSVEISADSDNLRRRGATGKQKANGSLNKAGNGHVSHEDGDLFDKYDKLGSKSKQVTFDDIEDSEEGWWVELPYLQAIRKHGDIILPLFLFVAACFTRLYKIGWSNEVVWDEAHFGKFGSYYIKPFFYHDVHPPLGKMLVGFGGYLSGSNGTFKYGSGSPFPDDMNFSFQRQWNAWFGIIMIPLAYGTARNFRLTKKASWLAGILVLLDNAFCVISRFILLDSILLGFTSLAFFFFSGFHKNRDNSFGAEWWFYLLGTGFSLGLVSSVKWVGFFMVATVGLYTIEDLYEKWGDYKMPKVVYAFHWISRIAALIVIPMVVYMFSFYLHFKYLSHSGDGDSNMPSLFQASLEGSSIGKGPRTIAFGSKVTIKNAGFGGSLLHSHSSSYPEGSKQQQITTYGHKDDNNDWIVVRPHNALKKLNEERQLREPKAKLQRRDQIPGQPEEAEVKAESEAKPESESTNEEPKPEGEAQPENEEAKKQDDDISEEDYDPNLDPEVLREMDERLQKKKGIHKDQFIDSDEDASEPREYIKNGDVIRLVHVATNRNLHSHNVKAPVTDKENEVSAYLERNFGDDNDLWIVEIWDDLIDNPTKRVQLLSTQFRLKHLSTGCYLGAYGVRLPEWGFGQTEVICKKKDDRSKSLVWNVEDHWNGLLDPAPAERLKSPFFKDFVHLNVAMWSSNNALIPDSDHDDQLASQPYHWPFMLKGIRMCGWGDNKVKYNMFGNPLIWWTSTLSLIFLTLSFGAYIIRRSRKNNDWTEANWEQYTFVGKQVLVGWFFHYIPFYIMGRVMYVHHYFPALYFAVFGIPVIFDAFTVKFNPNTKLILCAVLTLTYLAMFYYFSELTFGMDFPSKEIYHKKWVSSWNFADEP</sequence>
<dbReference type="SUPFAM" id="SSF82109">
    <property type="entry name" value="MIR domain"/>
    <property type="match status" value="2"/>
</dbReference>
<comment type="catalytic activity">
    <reaction evidence="12 14">
        <text>a di-trans,poly-cis-dolichyl beta-D-mannosyl phosphate + L-threonyl-[protein] = 3-O-(alpha-D-mannosyl)-L-threonyl-[protein] + a di-trans,poly-cis-dolichyl phosphate + H(+)</text>
        <dbReference type="Rhea" id="RHEA:53396"/>
        <dbReference type="Rhea" id="RHEA-COMP:11060"/>
        <dbReference type="Rhea" id="RHEA-COMP:13547"/>
        <dbReference type="Rhea" id="RHEA-COMP:19498"/>
        <dbReference type="Rhea" id="RHEA-COMP:19501"/>
        <dbReference type="ChEBI" id="CHEBI:15378"/>
        <dbReference type="ChEBI" id="CHEBI:30013"/>
        <dbReference type="ChEBI" id="CHEBI:57683"/>
        <dbReference type="ChEBI" id="CHEBI:58211"/>
        <dbReference type="ChEBI" id="CHEBI:137323"/>
        <dbReference type="EC" id="2.4.1.109"/>
    </reaction>
</comment>
<dbReference type="InterPro" id="IPR032421">
    <property type="entry name" value="PMT_4TMC"/>
</dbReference>
<evidence type="ECO:0000256" key="12">
    <source>
        <dbReference type="ARBA" id="ARBA00045085"/>
    </source>
</evidence>
<dbReference type="Pfam" id="PF16192">
    <property type="entry name" value="PMT_4TMC"/>
    <property type="match status" value="1"/>
</dbReference>
<comment type="function">
    <text evidence="14">Transfers mannose from Dol-P-mannose to Ser or Thr residues on proteins.</text>
</comment>
<evidence type="ECO:0000256" key="5">
    <source>
        <dbReference type="ARBA" id="ARBA00022676"/>
    </source>
</evidence>
<feature type="domain" description="MIR" evidence="16">
    <location>
        <begin position="358"/>
        <end position="412"/>
    </location>
</feature>
<accession>A0A137NW05</accession>
<evidence type="ECO:0000313" key="17">
    <source>
        <dbReference type="EMBL" id="KXN66794.1"/>
    </source>
</evidence>
<keyword evidence="5 14" id="KW-0328">Glycosyltransferase</keyword>
<dbReference type="InterPro" id="IPR036300">
    <property type="entry name" value="MIR_dom_sf"/>
</dbReference>
<evidence type="ECO:0000313" key="18">
    <source>
        <dbReference type="Proteomes" id="UP000070444"/>
    </source>
</evidence>
<evidence type="ECO:0000256" key="11">
    <source>
        <dbReference type="ARBA" id="ARBA00023136"/>
    </source>
</evidence>
<keyword evidence="9 14" id="KW-0256">Endoplasmic reticulum</keyword>
<dbReference type="PANTHER" id="PTHR10050:SF46">
    <property type="entry name" value="PROTEIN O-MANNOSYL-TRANSFERASE 2"/>
    <property type="match status" value="1"/>
</dbReference>
<dbReference type="PROSITE" id="PS50919">
    <property type="entry name" value="MIR"/>
    <property type="match status" value="3"/>
</dbReference>
<feature type="region of interest" description="Disordered" evidence="15">
    <location>
        <begin position="382"/>
        <end position="406"/>
    </location>
</feature>
<reference evidence="17 18" key="1">
    <citation type="journal article" date="2015" name="Genome Biol. Evol.">
        <title>Phylogenomic analyses indicate that early fungi evolved digesting cell walls of algal ancestors of land plants.</title>
        <authorList>
            <person name="Chang Y."/>
            <person name="Wang S."/>
            <person name="Sekimoto S."/>
            <person name="Aerts A.L."/>
            <person name="Choi C."/>
            <person name="Clum A."/>
            <person name="LaButti K.M."/>
            <person name="Lindquist E.A."/>
            <person name="Yee Ngan C."/>
            <person name="Ohm R.A."/>
            <person name="Salamov A.A."/>
            <person name="Grigoriev I.V."/>
            <person name="Spatafora J.W."/>
            <person name="Berbee M.L."/>
        </authorList>
    </citation>
    <scope>NUCLEOTIDE SEQUENCE [LARGE SCALE GENOMIC DNA]</scope>
    <source>
        <strain evidence="17 18">NRRL 28638</strain>
    </source>
</reference>
<organism evidence="17 18">
    <name type="scientific">Conidiobolus coronatus (strain ATCC 28846 / CBS 209.66 / NRRL 28638)</name>
    <name type="common">Delacroixia coronata</name>
    <dbReference type="NCBI Taxonomy" id="796925"/>
    <lineage>
        <taxon>Eukaryota</taxon>
        <taxon>Fungi</taxon>
        <taxon>Fungi incertae sedis</taxon>
        <taxon>Zoopagomycota</taxon>
        <taxon>Entomophthoromycotina</taxon>
        <taxon>Entomophthoromycetes</taxon>
        <taxon>Entomophthorales</taxon>
        <taxon>Ancylistaceae</taxon>
        <taxon>Conidiobolus</taxon>
    </lineage>
</organism>
<evidence type="ECO:0000256" key="14">
    <source>
        <dbReference type="RuleBase" id="RU367007"/>
    </source>
</evidence>
<keyword evidence="8" id="KW-0677">Repeat</keyword>
<evidence type="ECO:0000256" key="4">
    <source>
        <dbReference type="ARBA" id="ARBA00012839"/>
    </source>
</evidence>
<comment type="subcellular location">
    <subcellularLocation>
        <location evidence="1 14">Endoplasmic reticulum membrane</location>
        <topology evidence="1 14">Multi-pass membrane protein</topology>
    </subcellularLocation>
</comment>
<feature type="transmembrane region" description="Helical" evidence="14">
    <location>
        <begin position="173"/>
        <end position="189"/>
    </location>
</feature>
<feature type="domain" description="MIR" evidence="16">
    <location>
        <begin position="527"/>
        <end position="583"/>
    </location>
</feature>
<evidence type="ECO:0000256" key="6">
    <source>
        <dbReference type="ARBA" id="ARBA00022679"/>
    </source>
</evidence>
<feature type="compositionally biased region" description="Polar residues" evidence="15">
    <location>
        <begin position="386"/>
        <end position="397"/>
    </location>
</feature>
<proteinExistence type="inferred from homology"/>
<evidence type="ECO:0000256" key="15">
    <source>
        <dbReference type="SAM" id="MobiDB-lite"/>
    </source>
</evidence>
<keyword evidence="6 14" id="KW-0808">Transferase</keyword>
<evidence type="ECO:0000256" key="13">
    <source>
        <dbReference type="ARBA" id="ARBA00045102"/>
    </source>
</evidence>
<dbReference type="InterPro" id="IPR016093">
    <property type="entry name" value="MIR_motif"/>
</dbReference>
<dbReference type="GO" id="GO:0005789">
    <property type="term" value="C:endoplasmic reticulum membrane"/>
    <property type="evidence" value="ECO:0007669"/>
    <property type="project" value="UniProtKB-SubCell"/>
</dbReference>
<name>A0A137NW05_CONC2</name>
<protein>
    <recommendedName>
        <fullName evidence="4 14">Dolichyl-phosphate-mannose--protein mannosyltransferase</fullName>
        <ecNumber evidence="4 14">2.4.1.109</ecNumber>
    </recommendedName>
</protein>
<feature type="transmembrane region" description="Helical" evidence="14">
    <location>
        <begin position="726"/>
        <end position="747"/>
    </location>
</feature>
<dbReference type="EC" id="2.4.1.109" evidence="4 14"/>
<evidence type="ECO:0000256" key="8">
    <source>
        <dbReference type="ARBA" id="ARBA00022737"/>
    </source>
</evidence>
<comment type="pathway">
    <text evidence="2 14">Protein modification; protein glycosylation.</text>
</comment>
<feature type="compositionally biased region" description="Basic and acidic residues" evidence="15">
    <location>
        <begin position="419"/>
        <end position="437"/>
    </location>
</feature>
<evidence type="ECO:0000256" key="3">
    <source>
        <dbReference type="ARBA" id="ARBA00007222"/>
    </source>
</evidence>
<dbReference type="GO" id="GO:0004169">
    <property type="term" value="F:dolichyl-phosphate-mannose-protein mannosyltransferase activity"/>
    <property type="evidence" value="ECO:0007669"/>
    <property type="project" value="UniProtKB-UniRule"/>
</dbReference>
<dbReference type="Proteomes" id="UP000070444">
    <property type="component" value="Unassembled WGS sequence"/>
</dbReference>
<feature type="compositionally biased region" description="Basic and acidic residues" evidence="15">
    <location>
        <begin position="445"/>
        <end position="468"/>
    </location>
</feature>
<evidence type="ECO:0000259" key="16">
    <source>
        <dbReference type="PROSITE" id="PS50919"/>
    </source>
</evidence>
<dbReference type="Gene3D" id="2.80.10.50">
    <property type="match status" value="2"/>
</dbReference>
<dbReference type="Pfam" id="PF02366">
    <property type="entry name" value="PMT"/>
    <property type="match status" value="1"/>
</dbReference>
<feature type="region of interest" description="Disordered" evidence="15">
    <location>
        <begin position="1"/>
        <end position="39"/>
    </location>
</feature>
<dbReference type="UniPathway" id="UPA00378"/>
<keyword evidence="18" id="KW-1185">Reference proteome</keyword>
<dbReference type="InterPro" id="IPR003342">
    <property type="entry name" value="ArnT-like_N"/>
</dbReference>